<evidence type="ECO:0000313" key="2">
    <source>
        <dbReference type="Proteomes" id="UP000636479"/>
    </source>
</evidence>
<reference evidence="1" key="1">
    <citation type="submission" date="2020-05" db="EMBL/GenBank/DDBJ databases">
        <title>Mycena genomes resolve the evolution of fungal bioluminescence.</title>
        <authorList>
            <person name="Tsai I.J."/>
        </authorList>
    </citation>
    <scope>NUCLEOTIDE SEQUENCE</scope>
    <source>
        <strain evidence="1">171206Taipei</strain>
    </source>
</reference>
<dbReference type="GeneID" id="59342008"/>
<organism evidence="1 2">
    <name type="scientific">Mycena indigotica</name>
    <dbReference type="NCBI Taxonomy" id="2126181"/>
    <lineage>
        <taxon>Eukaryota</taxon>
        <taxon>Fungi</taxon>
        <taxon>Dikarya</taxon>
        <taxon>Basidiomycota</taxon>
        <taxon>Agaricomycotina</taxon>
        <taxon>Agaricomycetes</taxon>
        <taxon>Agaricomycetidae</taxon>
        <taxon>Agaricales</taxon>
        <taxon>Marasmiineae</taxon>
        <taxon>Mycenaceae</taxon>
        <taxon>Mycena</taxon>
    </lineage>
</organism>
<name>A0A8H6WBC5_9AGAR</name>
<protein>
    <submittedName>
        <fullName evidence="1">Uncharacterized protein</fullName>
    </submittedName>
</protein>
<dbReference type="RefSeq" id="XP_037224587.1">
    <property type="nucleotide sequence ID" value="XM_037359492.1"/>
</dbReference>
<accession>A0A8H6WBC5</accession>
<dbReference type="AlphaFoldDB" id="A0A8H6WBC5"/>
<dbReference type="EMBL" id="JACAZF010000002">
    <property type="protein sequence ID" value="KAF7312479.1"/>
    <property type="molecule type" value="Genomic_DNA"/>
</dbReference>
<comment type="caution">
    <text evidence="1">The sequence shown here is derived from an EMBL/GenBank/DDBJ whole genome shotgun (WGS) entry which is preliminary data.</text>
</comment>
<dbReference type="Proteomes" id="UP000636479">
    <property type="component" value="Unassembled WGS sequence"/>
</dbReference>
<sequence>MAYYGPPFTAPSTPRQGRRYLLPHHVRRRQTGETVYTVLLHIAYNGANHCSICGLRIVRRGEYNVVGRHLPYRTMNITNTADEDRLDCYDLTVYRQAGSIDERVLIMPVEQVTGYLRAVADPDRWGTFRFSSSDTPIVIFNPVTKWWDGNRIILQTRHLSAAGRYQSLFVCQARDGELTIWQKSSRELLALFQPRVDDHWQLTDEFGFLEAQGHQIMKTLRIICMMLITMGEI</sequence>
<proteinExistence type="predicted"/>
<keyword evidence="2" id="KW-1185">Reference proteome</keyword>
<gene>
    <name evidence="1" type="ORF">MIND_00261500</name>
</gene>
<evidence type="ECO:0000313" key="1">
    <source>
        <dbReference type="EMBL" id="KAF7312479.1"/>
    </source>
</evidence>